<proteinExistence type="inferred from homology"/>
<dbReference type="InterPro" id="IPR050563">
    <property type="entry name" value="4-hydroxybenzoyl-CoA_TE"/>
</dbReference>
<dbReference type="FunCoup" id="B2A6D6">
    <property type="interactions" value="104"/>
</dbReference>
<dbReference type="PIRSF" id="PIRSF003230">
    <property type="entry name" value="YbgC"/>
    <property type="match status" value="1"/>
</dbReference>
<dbReference type="PANTHER" id="PTHR31793">
    <property type="entry name" value="4-HYDROXYBENZOYL-COA THIOESTERASE FAMILY MEMBER"/>
    <property type="match status" value="1"/>
</dbReference>
<sequence>MISKTNIRVRYQETDQMGVVYYANYLVWFEVGRNHYFRELDFPYRDMEKAGIYIPVISANCNYQKPARYDDLIEIQTKITKMTSAKIWFNYEIIRGTQDTTTSGKGDRFLAKGETSHAFVNETGKPVAFKKYFPDLYNDLKNYIIT</sequence>
<dbReference type="KEGG" id="nth:Nther_0551"/>
<dbReference type="Pfam" id="PF13279">
    <property type="entry name" value="4HBT_2"/>
    <property type="match status" value="1"/>
</dbReference>
<name>B2A6D6_NATTJ</name>
<dbReference type="SUPFAM" id="SSF54637">
    <property type="entry name" value="Thioesterase/thiol ester dehydrase-isomerase"/>
    <property type="match status" value="1"/>
</dbReference>
<dbReference type="EMBL" id="CP001034">
    <property type="protein sequence ID" value="ACB84147.1"/>
    <property type="molecule type" value="Genomic_DNA"/>
</dbReference>
<dbReference type="PANTHER" id="PTHR31793:SF27">
    <property type="entry name" value="NOVEL THIOESTERASE SUPERFAMILY DOMAIN AND SAPOSIN A-TYPE DOMAIN CONTAINING PROTEIN (0610012H03RIK)"/>
    <property type="match status" value="1"/>
</dbReference>
<keyword evidence="4" id="KW-1185">Reference proteome</keyword>
<dbReference type="InterPro" id="IPR006684">
    <property type="entry name" value="YbgC/YbaW"/>
</dbReference>
<reference evidence="3 4" key="2">
    <citation type="journal article" date="2011" name="J. Bacteriol.">
        <title>Complete genome sequence of the anaerobic, halophilic alkalithermophile Natranaerobius thermophilus JW/NM-WN-LF.</title>
        <authorList>
            <person name="Zhao B."/>
            <person name="Mesbah N.M."/>
            <person name="Dalin E."/>
            <person name="Goodwin L."/>
            <person name="Nolan M."/>
            <person name="Pitluck S."/>
            <person name="Chertkov O."/>
            <person name="Brettin T.S."/>
            <person name="Han J."/>
            <person name="Larimer F.W."/>
            <person name="Land M.L."/>
            <person name="Hauser L."/>
            <person name="Kyrpides N."/>
            <person name="Wiegel J."/>
        </authorList>
    </citation>
    <scope>NUCLEOTIDE SEQUENCE [LARGE SCALE GENOMIC DNA]</scope>
    <source>
        <strain evidence="4">ATCC BAA-1301 / DSM 18059 / JW/NM-WN-LF</strain>
    </source>
</reference>
<dbReference type="CDD" id="cd00586">
    <property type="entry name" value="4HBT"/>
    <property type="match status" value="1"/>
</dbReference>
<dbReference type="AlphaFoldDB" id="B2A6D6"/>
<dbReference type="eggNOG" id="COG0824">
    <property type="taxonomic scope" value="Bacteria"/>
</dbReference>
<dbReference type="NCBIfam" id="TIGR00051">
    <property type="entry name" value="YbgC/FadM family acyl-CoA thioesterase"/>
    <property type="match status" value="1"/>
</dbReference>
<evidence type="ECO:0000256" key="2">
    <source>
        <dbReference type="ARBA" id="ARBA00022801"/>
    </source>
</evidence>
<dbReference type="InParanoid" id="B2A6D6"/>
<dbReference type="GO" id="GO:0047617">
    <property type="term" value="F:fatty acyl-CoA hydrolase activity"/>
    <property type="evidence" value="ECO:0007669"/>
    <property type="project" value="TreeGrafter"/>
</dbReference>
<dbReference type="OrthoDB" id="9800856at2"/>
<comment type="similarity">
    <text evidence="1">Belongs to the 4-hydroxybenzoyl-CoA thioesterase family.</text>
</comment>
<dbReference type="InterPro" id="IPR029069">
    <property type="entry name" value="HotDog_dom_sf"/>
</dbReference>
<organism evidence="3 4">
    <name type="scientific">Natranaerobius thermophilus (strain ATCC BAA-1301 / DSM 18059 / JW/NM-WN-LF)</name>
    <dbReference type="NCBI Taxonomy" id="457570"/>
    <lineage>
        <taxon>Bacteria</taxon>
        <taxon>Bacillati</taxon>
        <taxon>Bacillota</taxon>
        <taxon>Clostridia</taxon>
        <taxon>Natranaerobiales</taxon>
        <taxon>Natranaerobiaceae</taxon>
        <taxon>Natranaerobius</taxon>
    </lineage>
</organism>
<dbReference type="RefSeq" id="WP_012447033.1">
    <property type="nucleotide sequence ID" value="NC_010718.1"/>
</dbReference>
<evidence type="ECO:0000313" key="4">
    <source>
        <dbReference type="Proteomes" id="UP000001683"/>
    </source>
</evidence>
<evidence type="ECO:0000313" key="3">
    <source>
        <dbReference type="EMBL" id="ACB84147.1"/>
    </source>
</evidence>
<dbReference type="Gene3D" id="3.10.129.10">
    <property type="entry name" value="Hotdog Thioesterase"/>
    <property type="match status" value="1"/>
</dbReference>
<keyword evidence="2" id="KW-0378">Hydrolase</keyword>
<accession>B2A6D6</accession>
<gene>
    <name evidence="3" type="ordered locus">Nther_0551</name>
</gene>
<protein>
    <submittedName>
        <fullName evidence="3">Thioesterase superfamily protein</fullName>
    </submittedName>
</protein>
<dbReference type="Proteomes" id="UP000001683">
    <property type="component" value="Chromosome"/>
</dbReference>
<evidence type="ECO:0000256" key="1">
    <source>
        <dbReference type="ARBA" id="ARBA00005953"/>
    </source>
</evidence>
<dbReference type="STRING" id="457570.Nther_0551"/>
<reference evidence="3 4" key="1">
    <citation type="submission" date="2008-04" db="EMBL/GenBank/DDBJ databases">
        <title>Complete sequence of chromosome of Natranaerobius thermophilus JW/NM-WN-LF.</title>
        <authorList>
            <consortium name="US DOE Joint Genome Institute"/>
            <person name="Copeland A."/>
            <person name="Lucas S."/>
            <person name="Lapidus A."/>
            <person name="Glavina del Rio T."/>
            <person name="Dalin E."/>
            <person name="Tice H."/>
            <person name="Bruce D."/>
            <person name="Goodwin L."/>
            <person name="Pitluck S."/>
            <person name="Chertkov O."/>
            <person name="Brettin T."/>
            <person name="Detter J.C."/>
            <person name="Han C."/>
            <person name="Kuske C.R."/>
            <person name="Schmutz J."/>
            <person name="Larimer F."/>
            <person name="Land M."/>
            <person name="Hauser L."/>
            <person name="Kyrpides N."/>
            <person name="Lykidis A."/>
            <person name="Mesbah N.M."/>
            <person name="Wiegel J."/>
        </authorList>
    </citation>
    <scope>NUCLEOTIDE SEQUENCE [LARGE SCALE GENOMIC DNA]</scope>
    <source>
        <strain evidence="4">ATCC BAA-1301 / DSM 18059 / JW/NM-WN-LF</strain>
    </source>
</reference>
<dbReference type="HOGENOM" id="CLU_101141_3_3_9"/>